<dbReference type="InterPro" id="IPR009057">
    <property type="entry name" value="Homeodomain-like_sf"/>
</dbReference>
<dbReference type="AlphaFoldDB" id="G2NWK5"/>
<dbReference type="HOGENOM" id="CLU_069356_27_0_11"/>
<evidence type="ECO:0000256" key="3">
    <source>
        <dbReference type="ARBA" id="ARBA00023163"/>
    </source>
</evidence>
<dbReference type="EMBL" id="CP002994">
    <property type="protein sequence ID" value="AEM86962.1"/>
    <property type="molecule type" value="Genomic_DNA"/>
</dbReference>
<protein>
    <submittedName>
        <fullName evidence="6">Regulatory protein TetR</fullName>
    </submittedName>
</protein>
<dbReference type="FunFam" id="1.10.10.60:FF:000141">
    <property type="entry name" value="TetR family transcriptional regulator"/>
    <property type="match status" value="1"/>
</dbReference>
<feature type="DNA-binding region" description="H-T-H motif" evidence="4">
    <location>
        <begin position="52"/>
        <end position="71"/>
    </location>
</feature>
<keyword evidence="3" id="KW-0804">Transcription</keyword>
<evidence type="ECO:0000256" key="2">
    <source>
        <dbReference type="ARBA" id="ARBA00023125"/>
    </source>
</evidence>
<proteinExistence type="predicted"/>
<dbReference type="SUPFAM" id="SSF46689">
    <property type="entry name" value="Homeodomain-like"/>
    <property type="match status" value="1"/>
</dbReference>
<reference evidence="6" key="1">
    <citation type="submission" date="2011-08" db="EMBL/GenBank/DDBJ databases">
        <title>Complete sequence of chromosome of Streptomyces violaceusniger Tu 4113.</title>
        <authorList>
            <consortium name="US DOE Joint Genome Institute"/>
            <person name="Lucas S."/>
            <person name="Han J."/>
            <person name="Lapidus A."/>
            <person name="Cheng J.-F."/>
            <person name="Goodwin L."/>
            <person name="Pitluck S."/>
            <person name="Peters L."/>
            <person name="Ivanova N."/>
            <person name="Daligault H."/>
            <person name="Detter J.C."/>
            <person name="Han C."/>
            <person name="Tapia R."/>
            <person name="Land M."/>
            <person name="Hauser L."/>
            <person name="Kyrpides N."/>
            <person name="Ivanova N."/>
            <person name="Pagani I."/>
            <person name="Hagen A."/>
            <person name="Katz L."/>
            <person name="Fiedler H.-P."/>
            <person name="Keasling J."/>
            <person name="Fortman J."/>
            <person name="Woyke T."/>
        </authorList>
    </citation>
    <scope>NUCLEOTIDE SEQUENCE [LARGE SCALE GENOMIC DNA]</scope>
    <source>
        <strain evidence="6">Tu 4113</strain>
    </source>
</reference>
<dbReference type="GO" id="GO:0045892">
    <property type="term" value="P:negative regulation of DNA-templated transcription"/>
    <property type="evidence" value="ECO:0007669"/>
    <property type="project" value="UniProtKB-ARBA"/>
</dbReference>
<dbReference type="Gene3D" id="1.10.357.10">
    <property type="entry name" value="Tetracycline Repressor, domain 2"/>
    <property type="match status" value="1"/>
</dbReference>
<dbReference type="GO" id="GO:0000976">
    <property type="term" value="F:transcription cis-regulatory region binding"/>
    <property type="evidence" value="ECO:0007669"/>
    <property type="project" value="TreeGrafter"/>
</dbReference>
<evidence type="ECO:0000259" key="5">
    <source>
        <dbReference type="PROSITE" id="PS50977"/>
    </source>
</evidence>
<dbReference type="InterPro" id="IPR039536">
    <property type="entry name" value="TetR_C_Proteobacteria"/>
</dbReference>
<dbReference type="InterPro" id="IPR036271">
    <property type="entry name" value="Tet_transcr_reg_TetR-rel_C_sf"/>
</dbReference>
<evidence type="ECO:0000313" key="7">
    <source>
        <dbReference type="Proteomes" id="UP000008703"/>
    </source>
</evidence>
<dbReference type="Pfam" id="PF14246">
    <property type="entry name" value="TetR_C_7"/>
    <property type="match status" value="1"/>
</dbReference>
<dbReference type="PANTHER" id="PTHR30055:SF146">
    <property type="entry name" value="HTH-TYPE TRANSCRIPTIONAL DUAL REGULATOR CECR"/>
    <property type="match status" value="1"/>
</dbReference>
<evidence type="ECO:0000313" key="6">
    <source>
        <dbReference type="EMBL" id="AEM86962.1"/>
    </source>
</evidence>
<evidence type="ECO:0000256" key="4">
    <source>
        <dbReference type="PROSITE-ProRule" id="PRU00335"/>
    </source>
</evidence>
<name>G2NWK5_STRV4</name>
<dbReference type="Pfam" id="PF00440">
    <property type="entry name" value="TetR_N"/>
    <property type="match status" value="1"/>
</dbReference>
<dbReference type="SUPFAM" id="SSF48498">
    <property type="entry name" value="Tetracyclin repressor-like, C-terminal domain"/>
    <property type="match status" value="1"/>
</dbReference>
<keyword evidence="7" id="KW-1185">Reference proteome</keyword>
<organism evidence="6 7">
    <name type="scientific">Streptomyces violaceusniger (strain Tu 4113)</name>
    <dbReference type="NCBI Taxonomy" id="653045"/>
    <lineage>
        <taxon>Bacteria</taxon>
        <taxon>Bacillati</taxon>
        <taxon>Actinomycetota</taxon>
        <taxon>Actinomycetes</taxon>
        <taxon>Kitasatosporales</taxon>
        <taxon>Streptomycetaceae</taxon>
        <taxon>Streptomyces</taxon>
        <taxon>Streptomyces violaceusniger group</taxon>
    </lineage>
</organism>
<sequence>MSQVTHLAVRGILEGMTAQPSEYHRRVAAQKRTSIIEAATKLFLDSGYDGTSLARIAEAAGVSRATLFKQFTTKAALFEAIVTEYWKLDDGEAPLPEPGNLCAGLETIGRRYVALLTQPGMAALFRIVIAEVPRFPELGETQFKLGKMPYFESVRRYLAAENAAGTARLDDAEMAATQFLGMISNYVFWPRMLLARWEPDDTAITNAVDQAVLTMLARYGAPGTHGA</sequence>
<dbReference type="eggNOG" id="COG1309">
    <property type="taxonomic scope" value="Bacteria"/>
</dbReference>
<keyword evidence="2 4" id="KW-0238">DNA-binding</keyword>
<dbReference type="GO" id="GO:0003700">
    <property type="term" value="F:DNA-binding transcription factor activity"/>
    <property type="evidence" value="ECO:0007669"/>
    <property type="project" value="TreeGrafter"/>
</dbReference>
<dbReference type="PRINTS" id="PR00455">
    <property type="entry name" value="HTHTETR"/>
</dbReference>
<dbReference type="InterPro" id="IPR001647">
    <property type="entry name" value="HTH_TetR"/>
</dbReference>
<evidence type="ECO:0000256" key="1">
    <source>
        <dbReference type="ARBA" id="ARBA00023015"/>
    </source>
</evidence>
<keyword evidence="1" id="KW-0805">Transcription regulation</keyword>
<gene>
    <name evidence="6" type="ORF">Strvi_7621</name>
</gene>
<dbReference type="Gene3D" id="1.10.10.60">
    <property type="entry name" value="Homeodomain-like"/>
    <property type="match status" value="1"/>
</dbReference>
<feature type="domain" description="HTH tetR-type" evidence="5">
    <location>
        <begin position="29"/>
        <end position="89"/>
    </location>
</feature>
<dbReference type="KEGG" id="svl:Strvi_7621"/>
<dbReference type="InterPro" id="IPR050109">
    <property type="entry name" value="HTH-type_TetR-like_transc_reg"/>
</dbReference>
<dbReference type="PROSITE" id="PS50977">
    <property type="entry name" value="HTH_TETR_2"/>
    <property type="match status" value="1"/>
</dbReference>
<dbReference type="PANTHER" id="PTHR30055">
    <property type="entry name" value="HTH-TYPE TRANSCRIPTIONAL REGULATOR RUTR"/>
    <property type="match status" value="1"/>
</dbReference>
<dbReference type="Proteomes" id="UP000008703">
    <property type="component" value="Chromosome"/>
</dbReference>
<accession>G2NWK5</accession>